<sequence>MADRISADPAAIDAFADRLTTLRAGFNDDTSCRNLPAGWLAPSAGNALADFELKWSFGEASIDSYFNALITMCRTSADRLRTVDADLAEQARGAHHSFGGRPEL</sequence>
<dbReference type="EMBL" id="BAAAQM010000035">
    <property type="protein sequence ID" value="GAA1985230.1"/>
    <property type="molecule type" value="Genomic_DNA"/>
</dbReference>
<comment type="caution">
    <text evidence="1">The sequence shown here is derived from an EMBL/GenBank/DDBJ whole genome shotgun (WGS) entry which is preliminary data.</text>
</comment>
<dbReference type="Proteomes" id="UP001499854">
    <property type="component" value="Unassembled WGS sequence"/>
</dbReference>
<proteinExistence type="predicted"/>
<dbReference type="RefSeq" id="WP_344659952.1">
    <property type="nucleotide sequence ID" value="NZ_BAAAQM010000035.1"/>
</dbReference>
<evidence type="ECO:0000313" key="2">
    <source>
        <dbReference type="Proteomes" id="UP001499854"/>
    </source>
</evidence>
<protein>
    <submittedName>
        <fullName evidence="1">Uncharacterized protein</fullName>
    </submittedName>
</protein>
<accession>A0ABP5DRU6</accession>
<organism evidence="1 2">
    <name type="scientific">Catenulispora subtropica</name>
    <dbReference type="NCBI Taxonomy" id="450798"/>
    <lineage>
        <taxon>Bacteria</taxon>
        <taxon>Bacillati</taxon>
        <taxon>Actinomycetota</taxon>
        <taxon>Actinomycetes</taxon>
        <taxon>Catenulisporales</taxon>
        <taxon>Catenulisporaceae</taxon>
        <taxon>Catenulispora</taxon>
    </lineage>
</organism>
<evidence type="ECO:0000313" key="1">
    <source>
        <dbReference type="EMBL" id="GAA1985230.1"/>
    </source>
</evidence>
<name>A0ABP5DRU6_9ACTN</name>
<gene>
    <name evidence="1" type="ORF">GCM10009838_54300</name>
</gene>
<reference evidence="2" key="1">
    <citation type="journal article" date="2019" name="Int. J. Syst. Evol. Microbiol.">
        <title>The Global Catalogue of Microorganisms (GCM) 10K type strain sequencing project: providing services to taxonomists for standard genome sequencing and annotation.</title>
        <authorList>
            <consortium name="The Broad Institute Genomics Platform"/>
            <consortium name="The Broad Institute Genome Sequencing Center for Infectious Disease"/>
            <person name="Wu L."/>
            <person name="Ma J."/>
        </authorList>
    </citation>
    <scope>NUCLEOTIDE SEQUENCE [LARGE SCALE GENOMIC DNA]</scope>
    <source>
        <strain evidence="2">JCM 16013</strain>
    </source>
</reference>
<keyword evidence="2" id="KW-1185">Reference proteome</keyword>